<reference evidence="15" key="1">
    <citation type="submission" date="2025-05" db="UniProtKB">
        <authorList>
            <consortium name="RefSeq"/>
        </authorList>
    </citation>
    <scope>NUCLEOTIDE SEQUENCE [LARGE SCALE GENOMIC DNA]</scope>
</reference>
<dbReference type="UniPathway" id="UPA00378"/>
<proteinExistence type="inferred from homology"/>
<dbReference type="PANTHER" id="PTHR11214:SF275">
    <property type="entry name" value="BETA-1,3-GALACTOSYLTRANSFERASE 8-RELATED"/>
    <property type="match status" value="1"/>
</dbReference>
<dbReference type="Pfam" id="PF01762">
    <property type="entry name" value="Galactosyl_T"/>
    <property type="match status" value="1"/>
</dbReference>
<dbReference type="InterPro" id="IPR002659">
    <property type="entry name" value="Glyco_trans_31"/>
</dbReference>
<keyword evidence="11" id="KW-0472">Membrane</keyword>
<evidence type="ECO:0000256" key="5">
    <source>
        <dbReference type="ARBA" id="ARBA00022676"/>
    </source>
</evidence>
<keyword evidence="6" id="KW-0808">Transferase</keyword>
<dbReference type="AlphaFoldDB" id="A0A8B8QU83"/>
<dbReference type="PANTHER" id="PTHR11214">
    <property type="entry name" value="BETA-1,3-N-ACETYLGLUCOSAMINYLTRANSFERASE"/>
    <property type="match status" value="1"/>
</dbReference>
<comment type="pathway">
    <text evidence="3">Protein modification; protein glycosylation.</text>
</comment>
<keyword evidence="12 13" id="KW-0464">Manganese</keyword>
<comment type="subcellular location">
    <subcellularLocation>
        <location evidence="2 13">Golgi apparatus membrane</location>
        <topology evidence="2 13">Single-pass type II membrane protein</topology>
    </subcellularLocation>
</comment>
<evidence type="ECO:0000256" key="3">
    <source>
        <dbReference type="ARBA" id="ARBA00004922"/>
    </source>
</evidence>
<evidence type="ECO:0000256" key="7">
    <source>
        <dbReference type="ARBA" id="ARBA00022692"/>
    </source>
</evidence>
<evidence type="ECO:0000313" key="16">
    <source>
        <dbReference type="RefSeq" id="XP_030550761.2"/>
    </source>
</evidence>
<keyword evidence="5 13" id="KW-0328">Glycosyltransferase</keyword>
<evidence type="ECO:0000256" key="10">
    <source>
        <dbReference type="ARBA" id="ARBA00023034"/>
    </source>
</evidence>
<dbReference type="GeneID" id="115755485"/>
<evidence type="ECO:0000256" key="2">
    <source>
        <dbReference type="ARBA" id="ARBA00004323"/>
    </source>
</evidence>
<comment type="similarity">
    <text evidence="4 13">Belongs to the glycosyltransferase 31 family.</text>
</comment>
<dbReference type="RefSeq" id="XP_030550761.2">
    <property type="nucleotide sequence ID" value="XM_030694901.2"/>
</dbReference>
<evidence type="ECO:0000256" key="8">
    <source>
        <dbReference type="ARBA" id="ARBA00022968"/>
    </source>
</evidence>
<dbReference type="Pfam" id="PF13334">
    <property type="entry name" value="DUF4094"/>
    <property type="match status" value="1"/>
</dbReference>
<evidence type="ECO:0000256" key="1">
    <source>
        <dbReference type="ARBA" id="ARBA00001936"/>
    </source>
</evidence>
<keyword evidence="7" id="KW-0812">Transmembrane</keyword>
<evidence type="ECO:0000259" key="14">
    <source>
        <dbReference type="Pfam" id="PF13334"/>
    </source>
</evidence>
<evidence type="ECO:0000256" key="9">
    <source>
        <dbReference type="ARBA" id="ARBA00022989"/>
    </source>
</evidence>
<keyword evidence="8" id="KW-0735">Signal-anchor</keyword>
<evidence type="ECO:0000256" key="4">
    <source>
        <dbReference type="ARBA" id="ARBA00008661"/>
    </source>
</evidence>
<keyword evidence="9" id="KW-1133">Transmembrane helix</keyword>
<accession>A0A8B8QU83</accession>
<keyword evidence="15" id="KW-1185">Reference proteome</keyword>
<evidence type="ECO:0000256" key="6">
    <source>
        <dbReference type="ARBA" id="ARBA00022679"/>
    </source>
</evidence>
<reference evidence="16" key="2">
    <citation type="submission" date="2025-08" db="UniProtKB">
        <authorList>
            <consortium name="RefSeq"/>
        </authorList>
    </citation>
    <scope>IDENTIFICATION</scope>
    <source>
        <tissue evidence="16">Leaf</tissue>
    </source>
</reference>
<protein>
    <recommendedName>
        <fullName evidence="13">Hexosyltransferase</fullName>
        <ecNumber evidence="13">2.4.1.-</ecNumber>
    </recommendedName>
</protein>
<gene>
    <name evidence="16" type="primary">LOC115755485</name>
</gene>
<dbReference type="Gene3D" id="3.90.550.50">
    <property type="match status" value="1"/>
</dbReference>
<evidence type="ECO:0000256" key="13">
    <source>
        <dbReference type="RuleBase" id="RU363063"/>
    </source>
</evidence>
<evidence type="ECO:0000313" key="15">
    <source>
        <dbReference type="Proteomes" id="UP000827889"/>
    </source>
</evidence>
<organism evidence="15 16">
    <name type="scientific">Rhodamnia argentea</name>
    <dbReference type="NCBI Taxonomy" id="178133"/>
    <lineage>
        <taxon>Eukaryota</taxon>
        <taxon>Viridiplantae</taxon>
        <taxon>Streptophyta</taxon>
        <taxon>Embryophyta</taxon>
        <taxon>Tracheophyta</taxon>
        <taxon>Spermatophyta</taxon>
        <taxon>Magnoliopsida</taxon>
        <taxon>eudicotyledons</taxon>
        <taxon>Gunneridae</taxon>
        <taxon>Pentapetalae</taxon>
        <taxon>rosids</taxon>
        <taxon>malvids</taxon>
        <taxon>Myrtales</taxon>
        <taxon>Myrtaceae</taxon>
        <taxon>Myrtoideae</taxon>
        <taxon>Myrteae</taxon>
        <taxon>Australasian group</taxon>
        <taxon>Rhodamnia</taxon>
    </lineage>
</organism>
<feature type="domain" description="DUF4094" evidence="14">
    <location>
        <begin position="63"/>
        <end position="154"/>
    </location>
</feature>
<evidence type="ECO:0000256" key="11">
    <source>
        <dbReference type="ARBA" id="ARBA00023136"/>
    </source>
</evidence>
<dbReference type="InterPro" id="IPR025298">
    <property type="entry name" value="DUF4094"/>
</dbReference>
<dbReference type="GO" id="GO:0000139">
    <property type="term" value="C:Golgi membrane"/>
    <property type="evidence" value="ECO:0007669"/>
    <property type="project" value="UniProtKB-SubCell"/>
</dbReference>
<dbReference type="KEGG" id="rarg:115755485"/>
<name>A0A8B8QU83_9MYRT</name>
<dbReference type="GO" id="GO:0008378">
    <property type="term" value="F:galactosyltransferase activity"/>
    <property type="evidence" value="ECO:0007669"/>
    <property type="project" value="TreeGrafter"/>
</dbReference>
<comment type="cofactor">
    <cofactor evidence="1 13">
        <name>Mn(2+)</name>
        <dbReference type="ChEBI" id="CHEBI:29035"/>
    </cofactor>
</comment>
<evidence type="ECO:0000256" key="12">
    <source>
        <dbReference type="ARBA" id="ARBA00023211"/>
    </source>
</evidence>
<sequence length="437" mass="49036">MSSRSKHLDVPDRRDPQDLSVVLIEEKFRKGAVIVGLRRLMLKVWPTHPVNELKKMRGKPLPGRSILVLCISSFLAGSLFMSRTWTTHPSPNTDGQMPTVRDEVPTQDCDHKRKLVEEQSGDIVEEVAKTHQAIKSLDRTMSKLETDLAMARTSQLGASSSNHSLAKAFIVVGINTAFSSKRRRDSLRRTWLPRGEKLKRLEKEKGVVVRFVIGHTATPGGVLDRAIDAEDERHHDFLRLDHVEGYHELSSKTRLYFSTAVSIWDADFYVKVDDDVHLNLGTLVSTLATYRSKPRIYVGCMKSGPVLSLKGEKYHEPEFWKFGEEGNKYFRHATGQLYAISKDLASYISTNSPILHRYANEDVSVGAWFIGLEVDHVDERSMCCGTPPDCALKAEAGNVCVAAFDWSCSGVCKSVERMKEIHSLCGEGDGALWDIHL</sequence>
<dbReference type="EC" id="2.4.1.-" evidence="13"/>
<dbReference type="Proteomes" id="UP000827889">
    <property type="component" value="Chromosome 2"/>
</dbReference>
<keyword evidence="10 13" id="KW-0333">Golgi apparatus</keyword>